<evidence type="ECO:0000313" key="1">
    <source>
        <dbReference type="EMBL" id="OAY58793.1"/>
    </source>
</evidence>
<organism evidence="1">
    <name type="scientific">Manihot esculenta</name>
    <name type="common">Cassava</name>
    <name type="synonym">Jatropha manihot</name>
    <dbReference type="NCBI Taxonomy" id="3983"/>
    <lineage>
        <taxon>Eukaryota</taxon>
        <taxon>Viridiplantae</taxon>
        <taxon>Streptophyta</taxon>
        <taxon>Embryophyta</taxon>
        <taxon>Tracheophyta</taxon>
        <taxon>Spermatophyta</taxon>
        <taxon>Magnoliopsida</taxon>
        <taxon>eudicotyledons</taxon>
        <taxon>Gunneridae</taxon>
        <taxon>Pentapetalae</taxon>
        <taxon>rosids</taxon>
        <taxon>fabids</taxon>
        <taxon>Malpighiales</taxon>
        <taxon>Euphorbiaceae</taxon>
        <taxon>Crotonoideae</taxon>
        <taxon>Manihoteae</taxon>
        <taxon>Manihot</taxon>
    </lineage>
</organism>
<name>A0A2C9WH91_MANES</name>
<protein>
    <submittedName>
        <fullName evidence="1">Uncharacterized protein</fullName>
    </submittedName>
</protein>
<sequence>MKYLSLYFAFRFWRCGKLGGTLFSYRVWLTILNNCV</sequence>
<reference evidence="1" key="1">
    <citation type="submission" date="2016-02" db="EMBL/GenBank/DDBJ databases">
        <title>WGS assembly of Manihot esculenta.</title>
        <authorList>
            <person name="Bredeson J.V."/>
            <person name="Prochnik S.E."/>
            <person name="Lyons J.B."/>
            <person name="Schmutz J."/>
            <person name="Grimwood J."/>
            <person name="Vrebalov J."/>
            <person name="Bart R.S."/>
            <person name="Amuge T."/>
            <person name="Ferguson M.E."/>
            <person name="Green R."/>
            <person name="Putnam N."/>
            <person name="Stites J."/>
            <person name="Rounsley S."/>
            <person name="Rokhsar D.S."/>
        </authorList>
    </citation>
    <scope>NUCLEOTIDE SEQUENCE [LARGE SCALE GENOMIC DNA]</scope>
    <source>
        <tissue evidence="1">Leaf</tissue>
    </source>
</reference>
<proteinExistence type="predicted"/>
<dbReference type="AlphaFoldDB" id="A0A2C9WH91"/>
<dbReference type="EMBL" id="CM004388">
    <property type="protein sequence ID" value="OAY58793.1"/>
    <property type="molecule type" value="Genomic_DNA"/>
</dbReference>
<accession>A0A2C9WH91</accession>
<gene>
    <name evidence="1" type="ORF">MANES_02G207500</name>
</gene>